<dbReference type="EMBL" id="JAGJCF010000017">
    <property type="protein sequence ID" value="MBP0617513.1"/>
    <property type="molecule type" value="Genomic_DNA"/>
</dbReference>
<dbReference type="PROSITE" id="PS50893">
    <property type="entry name" value="ABC_TRANSPORTER_2"/>
    <property type="match status" value="1"/>
</dbReference>
<gene>
    <name evidence="6" type="ORF">J6595_18150</name>
</gene>
<dbReference type="InterPro" id="IPR013611">
    <property type="entry name" value="Transp-assoc_OB_typ2"/>
</dbReference>
<evidence type="ECO:0000256" key="4">
    <source>
        <dbReference type="ARBA" id="ARBA00022840"/>
    </source>
</evidence>
<keyword evidence="7" id="KW-1185">Reference proteome</keyword>
<dbReference type="Pfam" id="PF08402">
    <property type="entry name" value="TOBE_2"/>
    <property type="match status" value="1"/>
</dbReference>
<dbReference type="InterPro" id="IPR047641">
    <property type="entry name" value="ABC_transpr_MalK/UgpC-like"/>
</dbReference>
<dbReference type="InterPro" id="IPR008995">
    <property type="entry name" value="Mo/tungstate-bd_C_term_dom"/>
</dbReference>
<dbReference type="PANTHER" id="PTHR43875">
    <property type="entry name" value="MALTODEXTRIN IMPORT ATP-BINDING PROTEIN MSMX"/>
    <property type="match status" value="1"/>
</dbReference>
<dbReference type="RefSeq" id="WP_209596386.1">
    <property type="nucleotide sequence ID" value="NZ_JAGJCF010000017.1"/>
</dbReference>
<accession>A0ABS4BLA7</accession>
<dbReference type="PANTHER" id="PTHR43875:SF1">
    <property type="entry name" value="OSMOPROTECTIVE COMPOUNDS UPTAKE ATP-BINDING PROTEIN GGTA"/>
    <property type="match status" value="1"/>
</dbReference>
<evidence type="ECO:0000259" key="5">
    <source>
        <dbReference type="PROSITE" id="PS50893"/>
    </source>
</evidence>
<reference evidence="6 7" key="1">
    <citation type="submission" date="2021-04" db="EMBL/GenBank/DDBJ databases">
        <title>Whole genome sequence of Jiella sp. KSK16Y-1.</title>
        <authorList>
            <person name="Tuo L."/>
        </authorList>
    </citation>
    <scope>NUCLEOTIDE SEQUENCE [LARGE SCALE GENOMIC DNA]</scope>
    <source>
        <strain evidence="6 7">KSK16Y-1</strain>
    </source>
</reference>
<protein>
    <submittedName>
        <fullName evidence="6">ABC transporter ATP-binding protein</fullName>
    </submittedName>
</protein>
<evidence type="ECO:0000256" key="2">
    <source>
        <dbReference type="ARBA" id="ARBA00022448"/>
    </source>
</evidence>
<dbReference type="InterPro" id="IPR012340">
    <property type="entry name" value="NA-bd_OB-fold"/>
</dbReference>
<evidence type="ECO:0000313" key="7">
    <source>
        <dbReference type="Proteomes" id="UP000678276"/>
    </source>
</evidence>
<dbReference type="InterPro" id="IPR017871">
    <property type="entry name" value="ABC_transporter-like_CS"/>
</dbReference>
<keyword evidence="4 6" id="KW-0067">ATP-binding</keyword>
<sequence length="378" mass="40368">MSLVFKDVTRRYGDTLALDGLSLDVAPKSFTVISGPPKSGKSVLFRLLVGLENPDSGQIMLDGRDISSDAPADRPVGFVPQNFALYPHQTVAQNMAYPLTLARFDRAEIARRVDRTAGILSITHLLKKTPDQLSGGEKQRVAVARGLLKDASIFVLDDPLVGLDYKLRERLMDELKGLRDELDATFVYATSDSLEALTMAQHLAVIDRGRIVQHGEADIVYHQPSHDRALDLIGFPNANLYDGMIEGGRVVAGPLTFSAPAGARPGRIRVGLRPEHVLIDAGAPTTSGALALPATVTLVENLGGEAVVYLDCAGHSVTAAMPLYDAPPPKMHSAVTLTVDPATILLFDAGTGARVRSGEPMPLAAAQEALQRSFGTHG</sequence>
<dbReference type="SUPFAM" id="SSF52540">
    <property type="entry name" value="P-loop containing nucleoside triphosphate hydrolases"/>
    <property type="match status" value="1"/>
</dbReference>
<organism evidence="6 7">
    <name type="scientific">Jiella mangrovi</name>
    <dbReference type="NCBI Taxonomy" id="2821407"/>
    <lineage>
        <taxon>Bacteria</taxon>
        <taxon>Pseudomonadati</taxon>
        <taxon>Pseudomonadota</taxon>
        <taxon>Alphaproteobacteria</taxon>
        <taxon>Hyphomicrobiales</taxon>
        <taxon>Aurantimonadaceae</taxon>
        <taxon>Jiella</taxon>
    </lineage>
</organism>
<evidence type="ECO:0000256" key="1">
    <source>
        <dbReference type="ARBA" id="ARBA00005417"/>
    </source>
</evidence>
<dbReference type="SMART" id="SM00382">
    <property type="entry name" value="AAA"/>
    <property type="match status" value="1"/>
</dbReference>
<dbReference type="InterPro" id="IPR003593">
    <property type="entry name" value="AAA+_ATPase"/>
</dbReference>
<dbReference type="PROSITE" id="PS00211">
    <property type="entry name" value="ABC_TRANSPORTER_1"/>
    <property type="match status" value="1"/>
</dbReference>
<dbReference type="Gene3D" id="3.40.50.300">
    <property type="entry name" value="P-loop containing nucleotide triphosphate hydrolases"/>
    <property type="match status" value="1"/>
</dbReference>
<dbReference type="GO" id="GO:0005524">
    <property type="term" value="F:ATP binding"/>
    <property type="evidence" value="ECO:0007669"/>
    <property type="project" value="UniProtKB-KW"/>
</dbReference>
<evidence type="ECO:0000256" key="3">
    <source>
        <dbReference type="ARBA" id="ARBA00022741"/>
    </source>
</evidence>
<keyword evidence="3" id="KW-0547">Nucleotide-binding</keyword>
<evidence type="ECO:0000313" key="6">
    <source>
        <dbReference type="EMBL" id="MBP0617513.1"/>
    </source>
</evidence>
<proteinExistence type="inferred from homology"/>
<comment type="similarity">
    <text evidence="1">Belongs to the ABC transporter superfamily.</text>
</comment>
<name>A0ABS4BLA7_9HYPH</name>
<dbReference type="Gene3D" id="2.40.50.100">
    <property type="match status" value="1"/>
</dbReference>
<dbReference type="InterPro" id="IPR027417">
    <property type="entry name" value="P-loop_NTPase"/>
</dbReference>
<dbReference type="Gene3D" id="2.40.50.140">
    <property type="entry name" value="Nucleic acid-binding proteins"/>
    <property type="match status" value="1"/>
</dbReference>
<comment type="caution">
    <text evidence="6">The sequence shown here is derived from an EMBL/GenBank/DDBJ whole genome shotgun (WGS) entry which is preliminary data.</text>
</comment>
<dbReference type="SUPFAM" id="SSF50331">
    <property type="entry name" value="MOP-like"/>
    <property type="match status" value="1"/>
</dbReference>
<dbReference type="Proteomes" id="UP000678276">
    <property type="component" value="Unassembled WGS sequence"/>
</dbReference>
<dbReference type="InterPro" id="IPR003439">
    <property type="entry name" value="ABC_transporter-like_ATP-bd"/>
</dbReference>
<keyword evidence="2" id="KW-0813">Transport</keyword>
<feature type="domain" description="ABC transporter" evidence="5">
    <location>
        <begin position="3"/>
        <end position="233"/>
    </location>
</feature>
<dbReference type="Pfam" id="PF00005">
    <property type="entry name" value="ABC_tran"/>
    <property type="match status" value="1"/>
</dbReference>